<dbReference type="OrthoDB" id="6418978at2759"/>
<feature type="compositionally biased region" description="Polar residues" evidence="1">
    <location>
        <begin position="197"/>
        <end position="207"/>
    </location>
</feature>
<keyword evidence="3" id="KW-1185">Reference proteome</keyword>
<feature type="compositionally biased region" description="Basic and acidic residues" evidence="1">
    <location>
        <begin position="179"/>
        <end position="194"/>
    </location>
</feature>
<dbReference type="PANTHER" id="PTHR35317">
    <property type="entry name" value="OS04G0629600 PROTEIN"/>
    <property type="match status" value="1"/>
</dbReference>
<reference evidence="2 3" key="1">
    <citation type="journal article" date="2019" name="Sci. Rep.">
        <title>Orb-weaving spider Araneus ventricosus genome elucidates the spidroin gene catalogue.</title>
        <authorList>
            <person name="Kono N."/>
            <person name="Nakamura H."/>
            <person name="Ohtoshi R."/>
            <person name="Moran D.A.P."/>
            <person name="Shinohara A."/>
            <person name="Yoshida Y."/>
            <person name="Fujiwara M."/>
            <person name="Mori M."/>
            <person name="Tomita M."/>
            <person name="Arakawa K."/>
        </authorList>
    </citation>
    <scope>NUCLEOTIDE SEQUENCE [LARGE SCALE GENOMIC DNA]</scope>
</reference>
<accession>A0A4Y2EHH1</accession>
<comment type="caution">
    <text evidence="2">The sequence shown here is derived from an EMBL/GenBank/DDBJ whole genome shotgun (WGS) entry which is preliminary data.</text>
</comment>
<evidence type="ECO:0000256" key="1">
    <source>
        <dbReference type="SAM" id="MobiDB-lite"/>
    </source>
</evidence>
<feature type="region of interest" description="Disordered" evidence="1">
    <location>
        <begin position="179"/>
        <end position="207"/>
    </location>
</feature>
<dbReference type="EMBL" id="BGPR01092813">
    <property type="protein sequence ID" value="GBM28590.1"/>
    <property type="molecule type" value="Genomic_DNA"/>
</dbReference>
<feature type="non-terminal residue" evidence="2">
    <location>
        <position position="1"/>
    </location>
</feature>
<protein>
    <recommendedName>
        <fullName evidence="4">Retrovirus-related Pol polyprotein from transposon TNT 1-94</fullName>
    </recommendedName>
</protein>
<organism evidence="2 3">
    <name type="scientific">Araneus ventricosus</name>
    <name type="common">Orbweaver spider</name>
    <name type="synonym">Epeira ventricosa</name>
    <dbReference type="NCBI Taxonomy" id="182803"/>
    <lineage>
        <taxon>Eukaryota</taxon>
        <taxon>Metazoa</taxon>
        <taxon>Ecdysozoa</taxon>
        <taxon>Arthropoda</taxon>
        <taxon>Chelicerata</taxon>
        <taxon>Arachnida</taxon>
        <taxon>Araneae</taxon>
        <taxon>Araneomorphae</taxon>
        <taxon>Entelegynae</taxon>
        <taxon>Araneoidea</taxon>
        <taxon>Araneidae</taxon>
        <taxon>Araneus</taxon>
    </lineage>
</organism>
<gene>
    <name evidence="2" type="ORF">AVEN_129349_1</name>
</gene>
<sequence>LKTKHDKTASENYHSWVIRARASLVQKRCWEAVDPGYGPEMNDAERRKNDEALTVMFLIVEDAFLDDIGDTVRAKDAWEALKEMHTKFGPLHILRLMKDFFNVTMKPNESMKSYLGRLMDIHRKLSSGNYAFTGRKVALIMLIGLPKSYEALIINLEKDETNISTAMVKSRLLVEEKRMSRNESEDVTHEERALHTKNYQTQRRSAA</sequence>
<dbReference type="PANTHER" id="PTHR35317:SF29">
    <property type="entry name" value="CCHC-TYPE DOMAIN-CONTAINING PROTEIN"/>
    <property type="match status" value="1"/>
</dbReference>
<dbReference type="AlphaFoldDB" id="A0A4Y2EHH1"/>
<dbReference type="Pfam" id="PF14223">
    <property type="entry name" value="Retrotran_gag_2"/>
    <property type="match status" value="1"/>
</dbReference>
<proteinExistence type="predicted"/>
<name>A0A4Y2EHH1_ARAVE</name>
<dbReference type="Proteomes" id="UP000499080">
    <property type="component" value="Unassembled WGS sequence"/>
</dbReference>
<evidence type="ECO:0008006" key="4">
    <source>
        <dbReference type="Google" id="ProtNLM"/>
    </source>
</evidence>
<evidence type="ECO:0000313" key="2">
    <source>
        <dbReference type="EMBL" id="GBM28590.1"/>
    </source>
</evidence>
<evidence type="ECO:0000313" key="3">
    <source>
        <dbReference type="Proteomes" id="UP000499080"/>
    </source>
</evidence>